<comment type="caution">
    <text evidence="2">The sequence shown here is derived from an EMBL/GenBank/DDBJ whole genome shotgun (WGS) entry which is preliminary data.</text>
</comment>
<dbReference type="PANTHER" id="PTHR47723:SF19">
    <property type="entry name" value="POLYNUCLEOTIDYL TRANSFERASE, RIBONUCLEASE H-LIKE SUPERFAMILY PROTEIN"/>
    <property type="match status" value="1"/>
</dbReference>
<proteinExistence type="predicted"/>
<feature type="domain" description="RNase H type-1" evidence="1">
    <location>
        <begin position="43"/>
        <end position="111"/>
    </location>
</feature>
<dbReference type="Proteomes" id="UP001054252">
    <property type="component" value="Unassembled WGS sequence"/>
</dbReference>
<dbReference type="InterPro" id="IPR002156">
    <property type="entry name" value="RNaseH_domain"/>
</dbReference>
<protein>
    <recommendedName>
        <fullName evidence="1">RNase H type-1 domain-containing protein</fullName>
    </recommendedName>
</protein>
<dbReference type="EMBL" id="BPVZ01000135">
    <property type="protein sequence ID" value="GKV39499.1"/>
    <property type="molecule type" value="Genomic_DNA"/>
</dbReference>
<keyword evidence="3" id="KW-1185">Reference proteome</keyword>
<reference evidence="2 3" key="1">
    <citation type="journal article" date="2021" name="Commun. Biol.">
        <title>The genome of Shorea leprosula (Dipterocarpaceae) highlights the ecological relevance of drought in aseasonal tropical rainforests.</title>
        <authorList>
            <person name="Ng K.K.S."/>
            <person name="Kobayashi M.J."/>
            <person name="Fawcett J.A."/>
            <person name="Hatakeyama M."/>
            <person name="Paape T."/>
            <person name="Ng C.H."/>
            <person name="Ang C.C."/>
            <person name="Tnah L.H."/>
            <person name="Lee C.T."/>
            <person name="Nishiyama T."/>
            <person name="Sese J."/>
            <person name="O'Brien M.J."/>
            <person name="Copetti D."/>
            <person name="Mohd Noor M.I."/>
            <person name="Ong R.C."/>
            <person name="Putra M."/>
            <person name="Sireger I.Z."/>
            <person name="Indrioko S."/>
            <person name="Kosugi Y."/>
            <person name="Izuno A."/>
            <person name="Isagi Y."/>
            <person name="Lee S.L."/>
            <person name="Shimizu K.K."/>
        </authorList>
    </citation>
    <scope>NUCLEOTIDE SEQUENCE [LARGE SCALE GENOMIC DNA]</scope>
    <source>
        <strain evidence="2">214</strain>
    </source>
</reference>
<accession>A0AAV5LPY3</accession>
<sequence>MGGKSGFEGTLGYHQVPSLSHNRLLLTGVWKEDDVQQSFCAEDSESTASLGVILQDSNGSVLGAGKKTMSFQGEVTHAEVLAICFGVQLGKEFSCKNIIVESDSMNVVCKWQLL</sequence>
<evidence type="ECO:0000313" key="3">
    <source>
        <dbReference type="Proteomes" id="UP001054252"/>
    </source>
</evidence>
<evidence type="ECO:0000259" key="1">
    <source>
        <dbReference type="Pfam" id="PF13456"/>
    </source>
</evidence>
<dbReference type="PANTHER" id="PTHR47723">
    <property type="entry name" value="OS05G0353850 PROTEIN"/>
    <property type="match status" value="1"/>
</dbReference>
<dbReference type="Pfam" id="PF13456">
    <property type="entry name" value="RVT_3"/>
    <property type="match status" value="1"/>
</dbReference>
<dbReference type="InterPro" id="IPR044730">
    <property type="entry name" value="RNase_H-like_dom_plant"/>
</dbReference>
<dbReference type="Gene3D" id="3.30.420.10">
    <property type="entry name" value="Ribonuclease H-like superfamily/Ribonuclease H"/>
    <property type="match status" value="1"/>
</dbReference>
<dbReference type="GO" id="GO:0004523">
    <property type="term" value="F:RNA-DNA hybrid ribonuclease activity"/>
    <property type="evidence" value="ECO:0007669"/>
    <property type="project" value="InterPro"/>
</dbReference>
<organism evidence="2 3">
    <name type="scientific">Rubroshorea leprosula</name>
    <dbReference type="NCBI Taxonomy" id="152421"/>
    <lineage>
        <taxon>Eukaryota</taxon>
        <taxon>Viridiplantae</taxon>
        <taxon>Streptophyta</taxon>
        <taxon>Embryophyta</taxon>
        <taxon>Tracheophyta</taxon>
        <taxon>Spermatophyta</taxon>
        <taxon>Magnoliopsida</taxon>
        <taxon>eudicotyledons</taxon>
        <taxon>Gunneridae</taxon>
        <taxon>Pentapetalae</taxon>
        <taxon>rosids</taxon>
        <taxon>malvids</taxon>
        <taxon>Malvales</taxon>
        <taxon>Dipterocarpaceae</taxon>
        <taxon>Rubroshorea</taxon>
    </lineage>
</organism>
<evidence type="ECO:0000313" key="2">
    <source>
        <dbReference type="EMBL" id="GKV39499.1"/>
    </source>
</evidence>
<dbReference type="InterPro" id="IPR036397">
    <property type="entry name" value="RNaseH_sf"/>
</dbReference>
<dbReference type="AlphaFoldDB" id="A0AAV5LPY3"/>
<dbReference type="GO" id="GO:0003676">
    <property type="term" value="F:nucleic acid binding"/>
    <property type="evidence" value="ECO:0007669"/>
    <property type="project" value="InterPro"/>
</dbReference>
<dbReference type="InterPro" id="IPR053151">
    <property type="entry name" value="RNase_H-like"/>
</dbReference>
<gene>
    <name evidence="2" type="ORF">SLEP1_g47257</name>
</gene>
<dbReference type="CDD" id="cd06222">
    <property type="entry name" value="RNase_H_like"/>
    <property type="match status" value="1"/>
</dbReference>
<name>A0AAV5LPY3_9ROSI</name>